<dbReference type="OrthoDB" id="1597724at2759"/>
<keyword evidence="4" id="KW-0256">Endoplasmic reticulum</keyword>
<protein>
    <submittedName>
        <fullName evidence="10">RHD3/Sey1</fullName>
    </submittedName>
</protein>
<dbReference type="PANTHER" id="PTHR45923">
    <property type="entry name" value="PROTEIN SEY1"/>
    <property type="match status" value="1"/>
</dbReference>
<evidence type="ECO:0000256" key="5">
    <source>
        <dbReference type="ARBA" id="ARBA00022989"/>
    </source>
</evidence>
<keyword evidence="5" id="KW-1133">Transmembrane helix</keyword>
<sequence>VIITGTLLNALFGTDFSTMNSSSGRSQTTLGTYTRIWMGKSADANILVMDVEGVDGQAFGEDKLIERRYALFSLATAEVLVVNMHEITIGLYNGANVGLLETVFEANLQLSEGKGLCHPHRAGKTLLFFVIRDYTGQTSLAHNEDKLRGNMARIWKSIEKPKHLENSSFSDFFDCMVVGLPPKPYMPEQFNEAVDKLRLRFTDLNHSDYVFKPCYQRKIPIDGFSCYAFDIWDAILPDRTLSISAQQVLLAKYRCAELRLKTESAFKESISAIESQINGGKLVDGLGKLMEKERSKAVVVFDASAKHYHQDVYTEMRGKLYKAFDEKSTVLFRSQIGIVAEQTFDQFNDKMWSLHVNSILAFIESTQAMVLDALEDLERAVDGMCANMHAA</sequence>
<evidence type="ECO:0000259" key="9">
    <source>
        <dbReference type="PROSITE" id="PS51715"/>
    </source>
</evidence>
<evidence type="ECO:0000256" key="8">
    <source>
        <dbReference type="PROSITE-ProRule" id="PRU01052"/>
    </source>
</evidence>
<dbReference type="Pfam" id="PF20428">
    <property type="entry name" value="Sey1_3HB"/>
    <property type="match status" value="1"/>
</dbReference>
<keyword evidence="7" id="KW-0472">Membrane</keyword>
<evidence type="ECO:0000313" key="11">
    <source>
        <dbReference type="Proteomes" id="UP000271241"/>
    </source>
</evidence>
<dbReference type="Pfam" id="PF05879">
    <property type="entry name" value="RHD3_GTPase"/>
    <property type="match status" value="1"/>
</dbReference>
<evidence type="ECO:0000256" key="3">
    <source>
        <dbReference type="ARBA" id="ARBA00022801"/>
    </source>
</evidence>
<keyword evidence="6" id="KW-0342">GTP-binding</keyword>
<dbReference type="InterPro" id="IPR008803">
    <property type="entry name" value="RHD3/Sey1"/>
</dbReference>
<feature type="domain" description="GB1/RHD3-type G" evidence="9">
    <location>
        <begin position="1"/>
        <end position="215"/>
    </location>
</feature>
<proteinExistence type="inferred from homology"/>
<keyword evidence="1" id="KW-0812">Transmembrane</keyword>
<dbReference type="SUPFAM" id="SSF52540">
    <property type="entry name" value="P-loop containing nucleoside triphosphate hydrolases"/>
    <property type="match status" value="1"/>
</dbReference>
<evidence type="ECO:0000256" key="1">
    <source>
        <dbReference type="ARBA" id="ARBA00022692"/>
    </source>
</evidence>
<dbReference type="InterPro" id="IPR027417">
    <property type="entry name" value="P-loop_NTPase"/>
</dbReference>
<organism evidence="10 11">
    <name type="scientific">Thamnocephalis sphaerospora</name>
    <dbReference type="NCBI Taxonomy" id="78915"/>
    <lineage>
        <taxon>Eukaryota</taxon>
        <taxon>Fungi</taxon>
        <taxon>Fungi incertae sedis</taxon>
        <taxon>Zoopagomycota</taxon>
        <taxon>Zoopagomycotina</taxon>
        <taxon>Zoopagomycetes</taxon>
        <taxon>Zoopagales</taxon>
        <taxon>Sigmoideomycetaceae</taxon>
        <taxon>Thamnocephalis</taxon>
    </lineage>
</organism>
<keyword evidence="2" id="KW-0547">Nucleotide-binding</keyword>
<dbReference type="Proteomes" id="UP000271241">
    <property type="component" value="Unassembled WGS sequence"/>
</dbReference>
<name>A0A4P9XJV2_9FUNG</name>
<reference evidence="11" key="1">
    <citation type="journal article" date="2018" name="Nat. Microbiol.">
        <title>Leveraging single-cell genomics to expand the fungal tree of life.</title>
        <authorList>
            <person name="Ahrendt S.R."/>
            <person name="Quandt C.A."/>
            <person name="Ciobanu D."/>
            <person name="Clum A."/>
            <person name="Salamov A."/>
            <person name="Andreopoulos B."/>
            <person name="Cheng J.F."/>
            <person name="Woyke T."/>
            <person name="Pelin A."/>
            <person name="Henrissat B."/>
            <person name="Reynolds N.K."/>
            <person name="Benny G.L."/>
            <person name="Smith M.E."/>
            <person name="James T.Y."/>
            <person name="Grigoriev I.V."/>
        </authorList>
    </citation>
    <scope>NUCLEOTIDE SEQUENCE [LARGE SCALE GENOMIC DNA]</scope>
    <source>
        <strain evidence="11">RSA 1356</strain>
    </source>
</reference>
<evidence type="ECO:0000256" key="6">
    <source>
        <dbReference type="ARBA" id="ARBA00023134"/>
    </source>
</evidence>
<evidence type="ECO:0000256" key="4">
    <source>
        <dbReference type="ARBA" id="ARBA00022824"/>
    </source>
</evidence>
<evidence type="ECO:0000313" key="10">
    <source>
        <dbReference type="EMBL" id="RKP05661.1"/>
    </source>
</evidence>
<dbReference type="GO" id="GO:0005525">
    <property type="term" value="F:GTP binding"/>
    <property type="evidence" value="ECO:0007669"/>
    <property type="project" value="UniProtKB-KW"/>
</dbReference>
<dbReference type="PANTHER" id="PTHR45923:SF2">
    <property type="entry name" value="PROTEIN SEY1"/>
    <property type="match status" value="1"/>
</dbReference>
<dbReference type="InterPro" id="IPR046758">
    <property type="entry name" value="Sey1/RHD3-like_3HB"/>
</dbReference>
<dbReference type="InterPro" id="IPR030386">
    <property type="entry name" value="G_GB1_RHD3_dom"/>
</dbReference>
<accession>A0A4P9XJV2</accession>
<dbReference type="EMBL" id="KZ993065">
    <property type="protein sequence ID" value="RKP05661.1"/>
    <property type="molecule type" value="Genomic_DNA"/>
</dbReference>
<keyword evidence="11" id="KW-1185">Reference proteome</keyword>
<dbReference type="AlphaFoldDB" id="A0A4P9XJV2"/>
<feature type="non-terminal residue" evidence="10">
    <location>
        <position position="1"/>
    </location>
</feature>
<dbReference type="Gene3D" id="3.40.50.300">
    <property type="entry name" value="P-loop containing nucleotide triphosphate hydrolases"/>
    <property type="match status" value="1"/>
</dbReference>
<keyword evidence="3" id="KW-0378">Hydrolase</keyword>
<dbReference type="GO" id="GO:0005783">
    <property type="term" value="C:endoplasmic reticulum"/>
    <property type="evidence" value="ECO:0007669"/>
    <property type="project" value="TreeGrafter"/>
</dbReference>
<comment type="similarity">
    <text evidence="8">Belongs to the TRAFAC class dynamin-like GTPase superfamily. GB1/RHD3 GTPase family.</text>
</comment>
<dbReference type="GO" id="GO:0016320">
    <property type="term" value="P:endoplasmic reticulum membrane fusion"/>
    <property type="evidence" value="ECO:0007669"/>
    <property type="project" value="TreeGrafter"/>
</dbReference>
<evidence type="ECO:0000256" key="2">
    <source>
        <dbReference type="ARBA" id="ARBA00022741"/>
    </source>
</evidence>
<gene>
    <name evidence="10" type="ORF">THASP1DRAFT_19534</name>
</gene>
<dbReference type="GO" id="GO:0003924">
    <property type="term" value="F:GTPase activity"/>
    <property type="evidence" value="ECO:0007669"/>
    <property type="project" value="TreeGrafter"/>
</dbReference>
<dbReference type="PROSITE" id="PS51715">
    <property type="entry name" value="G_GB1_RHD3"/>
    <property type="match status" value="1"/>
</dbReference>
<evidence type="ECO:0000256" key="7">
    <source>
        <dbReference type="ARBA" id="ARBA00023136"/>
    </source>
</evidence>